<feature type="transmembrane region" description="Helical" evidence="6">
    <location>
        <begin position="213"/>
        <end position="233"/>
    </location>
</feature>
<evidence type="ECO:0000256" key="2">
    <source>
        <dbReference type="ARBA" id="ARBA00022692"/>
    </source>
</evidence>
<feature type="transmembrane region" description="Helical" evidence="6">
    <location>
        <begin position="279"/>
        <end position="302"/>
    </location>
</feature>
<evidence type="ECO:0000256" key="4">
    <source>
        <dbReference type="ARBA" id="ARBA00023136"/>
    </source>
</evidence>
<feature type="transmembrane region" description="Helical" evidence="6">
    <location>
        <begin position="187"/>
        <end position="207"/>
    </location>
</feature>
<feature type="transmembrane region" description="Helical" evidence="6">
    <location>
        <begin position="314"/>
        <end position="338"/>
    </location>
</feature>
<organism evidence="8 9">
    <name type="scientific">Pterulicium gracile</name>
    <dbReference type="NCBI Taxonomy" id="1884261"/>
    <lineage>
        <taxon>Eukaryota</taxon>
        <taxon>Fungi</taxon>
        <taxon>Dikarya</taxon>
        <taxon>Basidiomycota</taxon>
        <taxon>Agaricomycotina</taxon>
        <taxon>Agaricomycetes</taxon>
        <taxon>Agaricomycetidae</taxon>
        <taxon>Agaricales</taxon>
        <taxon>Pleurotineae</taxon>
        <taxon>Pterulaceae</taxon>
        <taxon>Pterulicium</taxon>
    </lineage>
</organism>
<dbReference type="InterPro" id="IPR036259">
    <property type="entry name" value="MFS_trans_sf"/>
</dbReference>
<sequence length="515" mass="54701">MTSAGSPPEERTPLLAPQRDAEATTSGGEYQTADAAQANKAASHQTVYNRFSRREKYRIVTLVAFTGLMPLFVSGSFIPSIPQMALDLNSTAEVISLAVSISIMSTAFGTLFWATYSGFYGRRKIYLSGLPLVFIGSLGVGASTTVTALMCWRVVQAFGSAGGLSLGAGVIGDIYKLEERGTAMGIFFSAVLLGPTLAPVAGGLAAHYFSWRIMQYALGIAGLLIFLTFYAWFPETSHPGTLGVEKLSSDERDKRTSIWRGPVVLNPLSGLALMRSPNLAAVMIASGTTLLTSYAILVPIAATIGERYNITNEALIGACFIPMGAGNSIGAPLAGSISDHLLIKYRARRGGIWVPEDRLLITLLGAWFVVPVSVMVCGWTTVFVGGTKGLVINLMGMFFNGLGVDLVLSPIGSYTVDIMHNRSAEVMAANAQVSFSCYPRLIRSSSYNSASRSLLLSASIPLILPLVKSIGPGWTNTIAAGGAHVGAVLLLLTIRNGEAMRKWVDVGFTVDDESN</sequence>
<keyword evidence="9" id="KW-1185">Reference proteome</keyword>
<dbReference type="InterPro" id="IPR020846">
    <property type="entry name" value="MFS_dom"/>
</dbReference>
<dbReference type="OrthoDB" id="3066029at2759"/>
<reference evidence="8 9" key="1">
    <citation type="journal article" date="2019" name="Nat. Ecol. Evol.">
        <title>Megaphylogeny resolves global patterns of mushroom evolution.</title>
        <authorList>
            <person name="Varga T."/>
            <person name="Krizsan K."/>
            <person name="Foldi C."/>
            <person name="Dima B."/>
            <person name="Sanchez-Garcia M."/>
            <person name="Sanchez-Ramirez S."/>
            <person name="Szollosi G.J."/>
            <person name="Szarkandi J.G."/>
            <person name="Papp V."/>
            <person name="Albert L."/>
            <person name="Andreopoulos W."/>
            <person name="Angelini C."/>
            <person name="Antonin V."/>
            <person name="Barry K.W."/>
            <person name="Bougher N.L."/>
            <person name="Buchanan P."/>
            <person name="Buyck B."/>
            <person name="Bense V."/>
            <person name="Catcheside P."/>
            <person name="Chovatia M."/>
            <person name="Cooper J."/>
            <person name="Damon W."/>
            <person name="Desjardin D."/>
            <person name="Finy P."/>
            <person name="Geml J."/>
            <person name="Haridas S."/>
            <person name="Hughes K."/>
            <person name="Justo A."/>
            <person name="Karasinski D."/>
            <person name="Kautmanova I."/>
            <person name="Kiss B."/>
            <person name="Kocsube S."/>
            <person name="Kotiranta H."/>
            <person name="LaButti K.M."/>
            <person name="Lechner B.E."/>
            <person name="Liimatainen K."/>
            <person name="Lipzen A."/>
            <person name="Lukacs Z."/>
            <person name="Mihaltcheva S."/>
            <person name="Morgado L.N."/>
            <person name="Niskanen T."/>
            <person name="Noordeloos M.E."/>
            <person name="Ohm R.A."/>
            <person name="Ortiz-Santana B."/>
            <person name="Ovrebo C."/>
            <person name="Racz N."/>
            <person name="Riley R."/>
            <person name="Savchenko A."/>
            <person name="Shiryaev A."/>
            <person name="Soop K."/>
            <person name="Spirin V."/>
            <person name="Szebenyi C."/>
            <person name="Tomsovsky M."/>
            <person name="Tulloss R.E."/>
            <person name="Uehling J."/>
            <person name="Grigoriev I.V."/>
            <person name="Vagvolgyi C."/>
            <person name="Papp T."/>
            <person name="Martin F.M."/>
            <person name="Miettinen O."/>
            <person name="Hibbett D.S."/>
            <person name="Nagy L.G."/>
        </authorList>
    </citation>
    <scope>NUCLEOTIDE SEQUENCE [LARGE SCALE GENOMIC DNA]</scope>
    <source>
        <strain evidence="8 9">CBS 309.79</strain>
    </source>
</reference>
<dbReference type="PANTHER" id="PTHR23502:SF64">
    <property type="entry name" value="TRANSPORTER, PUTATIVE (AFU_ORTHOLOGUE AFUA_3G11760)-RELATED"/>
    <property type="match status" value="1"/>
</dbReference>
<feature type="transmembrane region" description="Helical" evidence="6">
    <location>
        <begin position="359"/>
        <end position="384"/>
    </location>
</feature>
<gene>
    <name evidence="8" type="ORF">BDV98DRAFT_508160</name>
</gene>
<keyword evidence="3 6" id="KW-1133">Transmembrane helix</keyword>
<accession>A0A5C3QH24</accession>
<name>A0A5C3QH24_9AGAR</name>
<feature type="transmembrane region" description="Helical" evidence="6">
    <location>
        <begin position="94"/>
        <end position="113"/>
    </location>
</feature>
<dbReference type="InterPro" id="IPR011701">
    <property type="entry name" value="MFS"/>
</dbReference>
<feature type="domain" description="Major facilitator superfamily (MFS) profile" evidence="7">
    <location>
        <begin position="59"/>
        <end position="498"/>
    </location>
</feature>
<feature type="transmembrane region" description="Helical" evidence="6">
    <location>
        <begin position="125"/>
        <end position="149"/>
    </location>
</feature>
<protein>
    <submittedName>
        <fullName evidence="8">Major facilitator superfamily domain-containing protein</fullName>
    </submittedName>
</protein>
<dbReference type="SUPFAM" id="SSF103473">
    <property type="entry name" value="MFS general substrate transporter"/>
    <property type="match status" value="1"/>
</dbReference>
<feature type="transmembrane region" description="Helical" evidence="6">
    <location>
        <begin position="390"/>
        <end position="412"/>
    </location>
</feature>
<keyword evidence="2 6" id="KW-0812">Transmembrane</keyword>
<dbReference type="STRING" id="1884261.A0A5C3QH24"/>
<dbReference type="AlphaFoldDB" id="A0A5C3QH24"/>
<dbReference type="Pfam" id="PF07690">
    <property type="entry name" value="MFS_1"/>
    <property type="match status" value="1"/>
</dbReference>
<dbReference type="GO" id="GO:0022857">
    <property type="term" value="F:transmembrane transporter activity"/>
    <property type="evidence" value="ECO:0007669"/>
    <property type="project" value="InterPro"/>
</dbReference>
<evidence type="ECO:0000256" key="1">
    <source>
        <dbReference type="ARBA" id="ARBA00004141"/>
    </source>
</evidence>
<dbReference type="PROSITE" id="PS50850">
    <property type="entry name" value="MFS"/>
    <property type="match status" value="1"/>
</dbReference>
<dbReference type="Proteomes" id="UP000305067">
    <property type="component" value="Unassembled WGS sequence"/>
</dbReference>
<keyword evidence="4 6" id="KW-0472">Membrane</keyword>
<evidence type="ECO:0000313" key="9">
    <source>
        <dbReference type="Proteomes" id="UP000305067"/>
    </source>
</evidence>
<evidence type="ECO:0000256" key="5">
    <source>
        <dbReference type="SAM" id="MobiDB-lite"/>
    </source>
</evidence>
<feature type="transmembrane region" description="Helical" evidence="6">
    <location>
        <begin position="59"/>
        <end position="82"/>
    </location>
</feature>
<comment type="subcellular location">
    <subcellularLocation>
        <location evidence="1">Membrane</location>
        <topology evidence="1">Multi-pass membrane protein</topology>
    </subcellularLocation>
</comment>
<dbReference type="GO" id="GO:0005886">
    <property type="term" value="C:plasma membrane"/>
    <property type="evidence" value="ECO:0007669"/>
    <property type="project" value="TreeGrafter"/>
</dbReference>
<evidence type="ECO:0000313" key="8">
    <source>
        <dbReference type="EMBL" id="TFL01042.1"/>
    </source>
</evidence>
<evidence type="ECO:0000259" key="7">
    <source>
        <dbReference type="PROSITE" id="PS50850"/>
    </source>
</evidence>
<evidence type="ECO:0000256" key="6">
    <source>
        <dbReference type="SAM" id="Phobius"/>
    </source>
</evidence>
<dbReference type="EMBL" id="ML178826">
    <property type="protein sequence ID" value="TFL01042.1"/>
    <property type="molecule type" value="Genomic_DNA"/>
</dbReference>
<dbReference type="Gene3D" id="1.20.1720.10">
    <property type="entry name" value="Multidrug resistance protein D"/>
    <property type="match status" value="1"/>
</dbReference>
<dbReference type="PANTHER" id="PTHR23502">
    <property type="entry name" value="MAJOR FACILITATOR SUPERFAMILY"/>
    <property type="match status" value="1"/>
</dbReference>
<feature type="transmembrane region" description="Helical" evidence="6">
    <location>
        <begin position="473"/>
        <end position="494"/>
    </location>
</feature>
<evidence type="ECO:0000256" key="3">
    <source>
        <dbReference type="ARBA" id="ARBA00022989"/>
    </source>
</evidence>
<proteinExistence type="predicted"/>
<feature type="region of interest" description="Disordered" evidence="5">
    <location>
        <begin position="1"/>
        <end position="27"/>
    </location>
</feature>